<evidence type="ECO:0000313" key="4">
    <source>
        <dbReference type="EMBL" id="THC90626.1"/>
    </source>
</evidence>
<dbReference type="PANTHER" id="PTHR22946">
    <property type="entry name" value="DIENELACTONE HYDROLASE DOMAIN-CONTAINING PROTEIN-RELATED"/>
    <property type="match status" value="1"/>
</dbReference>
<keyword evidence="5" id="KW-1185">Reference proteome</keyword>
<reference evidence="3 6" key="2">
    <citation type="submission" date="2019-08" db="EMBL/GenBank/DDBJ databases">
        <title>The genome sequence of a newly discovered highly antifungal drug resistant Aspergillus species, Aspergillus tanneri NIH 1004.</title>
        <authorList>
            <person name="Mounaud S."/>
            <person name="Singh I."/>
            <person name="Joardar V."/>
            <person name="Pakala S."/>
            <person name="Pakala S."/>
            <person name="Venepally P."/>
            <person name="Chung J.K."/>
            <person name="Losada L."/>
            <person name="Nierman W.C."/>
        </authorList>
    </citation>
    <scope>NUCLEOTIDE SEQUENCE [LARGE SCALE GENOMIC DNA]</scope>
    <source>
        <strain evidence="3 6">NIH1004</strain>
    </source>
</reference>
<dbReference type="STRING" id="1220188.A0A4S3J6N6"/>
<dbReference type="Proteomes" id="UP000324241">
    <property type="component" value="Unassembled WGS sequence"/>
</dbReference>
<evidence type="ECO:0000259" key="2">
    <source>
        <dbReference type="Pfam" id="PF12697"/>
    </source>
</evidence>
<dbReference type="SUPFAM" id="SSF53474">
    <property type="entry name" value="alpha/beta-Hydrolases"/>
    <property type="match status" value="1"/>
</dbReference>
<dbReference type="AlphaFoldDB" id="A0A4S3J6N6"/>
<organism evidence="4 5">
    <name type="scientific">Aspergillus tanneri</name>
    <dbReference type="NCBI Taxonomy" id="1220188"/>
    <lineage>
        <taxon>Eukaryota</taxon>
        <taxon>Fungi</taxon>
        <taxon>Dikarya</taxon>
        <taxon>Ascomycota</taxon>
        <taxon>Pezizomycotina</taxon>
        <taxon>Eurotiomycetes</taxon>
        <taxon>Eurotiomycetidae</taxon>
        <taxon>Eurotiales</taxon>
        <taxon>Aspergillaceae</taxon>
        <taxon>Aspergillus</taxon>
        <taxon>Aspergillus subgen. Circumdati</taxon>
    </lineage>
</organism>
<dbReference type="InterPro" id="IPR000073">
    <property type="entry name" value="AB_hydrolase_1"/>
</dbReference>
<proteinExistence type="inferred from homology"/>
<accession>A0A4S3J6N6</accession>
<dbReference type="RefSeq" id="XP_033431243.1">
    <property type="nucleotide sequence ID" value="XM_033565486.1"/>
</dbReference>
<dbReference type="EMBL" id="QUQM01000002">
    <property type="protein sequence ID" value="KAA8651882.1"/>
    <property type="molecule type" value="Genomic_DNA"/>
</dbReference>
<evidence type="ECO:0000256" key="1">
    <source>
        <dbReference type="ARBA" id="ARBA00038115"/>
    </source>
</evidence>
<evidence type="ECO:0000313" key="3">
    <source>
        <dbReference type="EMBL" id="KAA8651882.1"/>
    </source>
</evidence>
<name>A0A4S3J6N6_9EURO</name>
<gene>
    <name evidence="3" type="ORF">ATNIH1004_000780</name>
    <name evidence="4" type="ORF">EYZ11_009905</name>
</gene>
<dbReference type="EMBL" id="SOSA01000499">
    <property type="protein sequence ID" value="THC90626.1"/>
    <property type="molecule type" value="Genomic_DNA"/>
</dbReference>
<dbReference type="Proteomes" id="UP000308092">
    <property type="component" value="Unassembled WGS sequence"/>
</dbReference>
<dbReference type="OrthoDB" id="249703at2759"/>
<evidence type="ECO:0000313" key="5">
    <source>
        <dbReference type="Proteomes" id="UP000308092"/>
    </source>
</evidence>
<dbReference type="InterPro" id="IPR029058">
    <property type="entry name" value="AB_hydrolase_fold"/>
</dbReference>
<dbReference type="Pfam" id="PF12697">
    <property type="entry name" value="Abhydrolase_6"/>
    <property type="match status" value="1"/>
</dbReference>
<sequence>MLLTHFFPRNETFSYEALRAAGYSNYAGADLSEVIVICSRIRAGNEGDWVREWQTAADRAVRNAQECVTEGNTVSAHEAYLRASNYYRTAEFFRRQDPFNDEISRTLSERSVDAFIKAMQYSSSSTCEAITIPYEDTTLPGYFMQPLTQEEQRPRKTLVFNGGFDSTKEEAWFAIAAAALARGYNVLAFDGPGQGTALRSQRLFFRADWENVLTPVMDYVYSRREVDINAVVIFGWSMGGYLVARAATSEHRARALILNDGVYDFGAVFTKDQPWILQKLLDMGYDSAVNMLVRAATNATTGMRWGILNGKWTLGAESEADLMRKVTEYTLEGRIEKITTPCLVLEAQNDHFFKGQPQMVRDRLRCEMEYVSLGPEEGADSHCHQGAFGRLNQVMFNYLEQRLHTE</sequence>
<dbReference type="VEuPathDB" id="FungiDB:EYZ11_009905"/>
<evidence type="ECO:0000313" key="6">
    <source>
        <dbReference type="Proteomes" id="UP000324241"/>
    </source>
</evidence>
<dbReference type="PANTHER" id="PTHR22946:SF12">
    <property type="entry name" value="CONIDIAL PIGMENT BIOSYNTHESIS PROTEIN AYG1 (AFU_ORTHOLOGUE AFUA_2G17550)"/>
    <property type="match status" value="1"/>
</dbReference>
<feature type="domain" description="AB hydrolase-1" evidence="2">
    <location>
        <begin position="161"/>
        <end position="359"/>
    </location>
</feature>
<protein>
    <recommendedName>
        <fullName evidence="2">AB hydrolase-1 domain-containing protein</fullName>
    </recommendedName>
</protein>
<comment type="caution">
    <text evidence="4">The sequence shown here is derived from an EMBL/GenBank/DDBJ whole genome shotgun (WGS) entry which is preliminary data.</text>
</comment>
<dbReference type="Gene3D" id="3.40.50.1820">
    <property type="entry name" value="alpha/beta hydrolase"/>
    <property type="match status" value="1"/>
</dbReference>
<dbReference type="GeneID" id="54323482"/>
<dbReference type="InterPro" id="IPR050261">
    <property type="entry name" value="FrsA_esterase"/>
</dbReference>
<comment type="similarity">
    <text evidence="1">Belongs to the AB hydrolase superfamily. FUS2 hydrolase family.</text>
</comment>
<dbReference type="Gene3D" id="1.20.1440.110">
    <property type="entry name" value="acylaminoacyl peptidase"/>
    <property type="match status" value="1"/>
</dbReference>
<reference evidence="4 5" key="1">
    <citation type="submission" date="2019-03" db="EMBL/GenBank/DDBJ databases">
        <title>The genome sequence of a newly discovered highly antifungal drug resistant Aspergillus species, Aspergillus tanneri NIH 1004.</title>
        <authorList>
            <person name="Mounaud S."/>
            <person name="Singh I."/>
            <person name="Joardar V."/>
            <person name="Pakala S."/>
            <person name="Pakala S."/>
            <person name="Venepally P."/>
            <person name="Hoover J."/>
            <person name="Nierman W."/>
            <person name="Chung J."/>
            <person name="Losada L."/>
        </authorList>
    </citation>
    <scope>NUCLEOTIDE SEQUENCE [LARGE SCALE GENOMIC DNA]</scope>
    <source>
        <strain evidence="4 5">NIH1004</strain>
    </source>
</reference>